<sequence>MKKITEKQKKILEYIEFYIRVKGYPPSMREIKEYFNLKSVSTIYSHLKSLEKKGFIEISGKFRGIKVLNQKDFGIIKVDGEYIEQKINLYDAPIYIKSISGIKLISTSEYKNIIVKDDMNNYPKNTLLIFNEKNVIIGIINLKEVMIDENSYWF</sequence>
<dbReference type="PANTHER" id="PTHR33516">
    <property type="entry name" value="LEXA REPRESSOR"/>
    <property type="match status" value="1"/>
</dbReference>
<dbReference type="InterPro" id="IPR036390">
    <property type="entry name" value="WH_DNA-bd_sf"/>
</dbReference>
<reference evidence="2 3" key="1">
    <citation type="submission" date="2021-02" db="EMBL/GenBank/DDBJ databases">
        <title>Characterization of Marinitoga sp. nov. str. BP5-C20A.</title>
        <authorList>
            <person name="Erauso G."/>
            <person name="Postec A."/>
        </authorList>
    </citation>
    <scope>NUCLEOTIDE SEQUENCE [LARGE SCALE GENOMIC DNA]</scope>
    <source>
        <strain evidence="2 3">BP5-C20A</strain>
    </source>
</reference>
<dbReference type="Pfam" id="PF01726">
    <property type="entry name" value="LexA_DNA_bind"/>
    <property type="match status" value="1"/>
</dbReference>
<organism evidence="2 3">
    <name type="scientific">Marinitoga aeolica</name>
    <dbReference type="NCBI Taxonomy" id="2809031"/>
    <lineage>
        <taxon>Bacteria</taxon>
        <taxon>Thermotogati</taxon>
        <taxon>Thermotogota</taxon>
        <taxon>Thermotogae</taxon>
        <taxon>Petrotogales</taxon>
        <taxon>Petrotogaceae</taxon>
        <taxon>Marinitoga</taxon>
    </lineage>
</organism>
<evidence type="ECO:0000313" key="2">
    <source>
        <dbReference type="EMBL" id="WGS65261.1"/>
    </source>
</evidence>
<name>A0ABY8PRL3_9BACT</name>
<feature type="domain" description="LexA repressor DNA-binding" evidence="1">
    <location>
        <begin position="1"/>
        <end position="59"/>
    </location>
</feature>
<proteinExistence type="predicted"/>
<accession>A0ABY8PRL3</accession>
<dbReference type="InterPro" id="IPR050077">
    <property type="entry name" value="LexA_repressor"/>
</dbReference>
<keyword evidence="3" id="KW-1185">Reference proteome</keyword>
<protein>
    <submittedName>
        <fullName evidence="2">HTH domain-containing protein</fullName>
    </submittedName>
</protein>
<evidence type="ECO:0000259" key="1">
    <source>
        <dbReference type="Pfam" id="PF01726"/>
    </source>
</evidence>
<evidence type="ECO:0000313" key="3">
    <source>
        <dbReference type="Proteomes" id="UP001232493"/>
    </source>
</evidence>
<dbReference type="Proteomes" id="UP001232493">
    <property type="component" value="Chromosome"/>
</dbReference>
<dbReference type="InterPro" id="IPR006199">
    <property type="entry name" value="LexA_DNA-bd_dom"/>
</dbReference>
<dbReference type="PANTHER" id="PTHR33516:SF2">
    <property type="entry name" value="LEXA REPRESSOR-RELATED"/>
    <property type="match status" value="1"/>
</dbReference>
<dbReference type="RefSeq" id="WP_280999597.1">
    <property type="nucleotide sequence ID" value="NZ_CP069362.1"/>
</dbReference>
<dbReference type="Gene3D" id="1.10.10.10">
    <property type="entry name" value="Winged helix-like DNA-binding domain superfamily/Winged helix DNA-binding domain"/>
    <property type="match status" value="1"/>
</dbReference>
<dbReference type="EMBL" id="CP069362">
    <property type="protein sequence ID" value="WGS65261.1"/>
    <property type="molecule type" value="Genomic_DNA"/>
</dbReference>
<gene>
    <name evidence="2" type="ORF">JRV97_01490</name>
</gene>
<dbReference type="SUPFAM" id="SSF46785">
    <property type="entry name" value="Winged helix' DNA-binding domain"/>
    <property type="match status" value="1"/>
</dbReference>
<dbReference type="InterPro" id="IPR036388">
    <property type="entry name" value="WH-like_DNA-bd_sf"/>
</dbReference>